<dbReference type="InterPro" id="IPR020097">
    <property type="entry name" value="PsdUridine_synth_TruA_a/b_dom"/>
</dbReference>
<dbReference type="InterPro" id="IPR020095">
    <property type="entry name" value="PsdUridine_synth_TruA_C"/>
</dbReference>
<dbReference type="SUPFAM" id="SSF55120">
    <property type="entry name" value="Pseudouridine synthase"/>
    <property type="match status" value="1"/>
</dbReference>
<dbReference type="GO" id="GO:1990481">
    <property type="term" value="P:mRNA pseudouridine synthesis"/>
    <property type="evidence" value="ECO:0007669"/>
    <property type="project" value="TreeGrafter"/>
</dbReference>
<dbReference type="CTD" id="83480"/>
<evidence type="ECO:0000313" key="7">
    <source>
        <dbReference type="RefSeq" id="XP_008277354.1"/>
    </source>
</evidence>
<dbReference type="AlphaFoldDB" id="A0A9Y4JM09"/>
<dbReference type="PANTHER" id="PTHR11142">
    <property type="entry name" value="PSEUDOURIDYLATE SYNTHASE"/>
    <property type="match status" value="1"/>
</dbReference>
<dbReference type="GO" id="GO:0009982">
    <property type="term" value="F:pseudouridine synthase activity"/>
    <property type="evidence" value="ECO:0007669"/>
    <property type="project" value="InterPro"/>
</dbReference>
<reference evidence="7" key="1">
    <citation type="submission" date="2025-08" db="UniProtKB">
        <authorList>
            <consortium name="RefSeq"/>
        </authorList>
    </citation>
    <scope>IDENTIFICATION</scope>
</reference>
<evidence type="ECO:0000313" key="6">
    <source>
        <dbReference type="Proteomes" id="UP000694891"/>
    </source>
</evidence>
<name>A0A9Y4JM09_9TELE</name>
<feature type="region of interest" description="Disordered" evidence="4">
    <location>
        <begin position="21"/>
        <end position="71"/>
    </location>
</feature>
<feature type="region of interest" description="Disordered" evidence="4">
    <location>
        <begin position="431"/>
        <end position="476"/>
    </location>
</feature>
<keyword evidence="6" id="KW-1185">Reference proteome</keyword>
<dbReference type="Gene3D" id="3.30.70.660">
    <property type="entry name" value="Pseudouridine synthase I, catalytic domain, C-terminal subdomain"/>
    <property type="match status" value="1"/>
</dbReference>
<keyword evidence="2" id="KW-0819">tRNA processing</keyword>
<dbReference type="FunFam" id="3.30.70.580:FF:000007">
    <property type="entry name" value="tRNA pseudouridine synthase"/>
    <property type="match status" value="1"/>
</dbReference>
<dbReference type="GO" id="GO:0031119">
    <property type="term" value="P:tRNA pseudouridine synthesis"/>
    <property type="evidence" value="ECO:0007669"/>
    <property type="project" value="TreeGrafter"/>
</dbReference>
<dbReference type="PANTHER" id="PTHR11142:SF5">
    <property type="entry name" value="TRNA PSEUDOURIDINE(38_39) SYNTHASE"/>
    <property type="match status" value="1"/>
</dbReference>
<dbReference type="CDD" id="cd02569">
    <property type="entry name" value="PseudoU_synth_ScPus3"/>
    <property type="match status" value="1"/>
</dbReference>
<dbReference type="InterPro" id="IPR041707">
    <property type="entry name" value="Pus3-like"/>
</dbReference>
<dbReference type="NCBIfam" id="TIGR00071">
    <property type="entry name" value="hisT_truA"/>
    <property type="match status" value="1"/>
</dbReference>
<sequence>MSDALIQRMKELEAELEKLRSQLKGSSGAGAELEAMSSPSPNESTRCKSDGSTSSGKKDRKKAGKERPFDFSGHPRRHVALRLAYLGWAYQGFAVQENTDNTVEARLFEALLKTRLIQDRQSSNYHRCGRTDKGVSAFSQVVTIDLRSTQFCGGLGITLPESVDVPTKSKAAASELPYVKMLNRVLPLDIRVLDWAPAADGFSARFDCQSRTYRYYFPRGSLDVALMADAAKRYEGTHDFRNLCKMDVGNGVLQFERTILSATVTPVQPQHGSSTDQHDLFIFEIKGLAFLYHQVRCMMAVLLLIGQKLEAPEIINQLLDVEKNPRKPQYSMAVDFPLVLYDCHFDGLSWKQEAEEVTYVLSALQQHWTQSAVKAHVLHGMIQALEARGAASAGHCWLVEGSRQRKYRPLLERPCCESLESRISHFVKRGRLEREEGENGGETVHRGKRSKHSHNSSSLPASSESPKQRTDQEVED</sequence>
<evidence type="ECO:0000259" key="5">
    <source>
        <dbReference type="Pfam" id="PF01416"/>
    </source>
</evidence>
<organism evidence="6 7">
    <name type="scientific">Stegastes partitus</name>
    <name type="common">bicolor damselfish</name>
    <dbReference type="NCBI Taxonomy" id="144197"/>
    <lineage>
        <taxon>Eukaryota</taxon>
        <taxon>Metazoa</taxon>
        <taxon>Chordata</taxon>
        <taxon>Craniata</taxon>
        <taxon>Vertebrata</taxon>
        <taxon>Euteleostomi</taxon>
        <taxon>Actinopterygii</taxon>
        <taxon>Neopterygii</taxon>
        <taxon>Teleostei</taxon>
        <taxon>Neoteleostei</taxon>
        <taxon>Acanthomorphata</taxon>
        <taxon>Ovalentaria</taxon>
        <taxon>Pomacentridae</taxon>
        <taxon>Stegastes</taxon>
    </lineage>
</organism>
<evidence type="ECO:0000256" key="3">
    <source>
        <dbReference type="ARBA" id="ARBA00023235"/>
    </source>
</evidence>
<dbReference type="InterPro" id="IPR020094">
    <property type="entry name" value="TruA/RsuA/RluB/E/F_N"/>
</dbReference>
<proteinExistence type="inferred from homology"/>
<gene>
    <name evidence="7" type="primary">pus3</name>
</gene>
<evidence type="ECO:0000256" key="1">
    <source>
        <dbReference type="ARBA" id="ARBA00009375"/>
    </source>
</evidence>
<dbReference type="InterPro" id="IPR020103">
    <property type="entry name" value="PsdUridine_synth_cat_dom_sf"/>
</dbReference>
<dbReference type="RefSeq" id="XP_008277354.1">
    <property type="nucleotide sequence ID" value="XM_008279132.1"/>
</dbReference>
<accession>A0A9Y4JM09</accession>
<dbReference type="GO" id="GO:0005737">
    <property type="term" value="C:cytoplasm"/>
    <property type="evidence" value="ECO:0007669"/>
    <property type="project" value="TreeGrafter"/>
</dbReference>
<dbReference type="Pfam" id="PF01416">
    <property type="entry name" value="PseudoU_synth_1"/>
    <property type="match status" value="1"/>
</dbReference>
<evidence type="ECO:0000256" key="2">
    <source>
        <dbReference type="ARBA" id="ARBA00022694"/>
    </source>
</evidence>
<dbReference type="GO" id="GO:0003723">
    <property type="term" value="F:RNA binding"/>
    <property type="evidence" value="ECO:0007669"/>
    <property type="project" value="InterPro"/>
</dbReference>
<dbReference type="Proteomes" id="UP000694891">
    <property type="component" value="Unplaced"/>
</dbReference>
<comment type="similarity">
    <text evidence="1">Belongs to the tRNA pseudouridine synthase TruA family.</text>
</comment>
<dbReference type="InterPro" id="IPR001406">
    <property type="entry name" value="PsdUridine_synth_TruA"/>
</dbReference>
<dbReference type="GO" id="GO:0005634">
    <property type="term" value="C:nucleus"/>
    <property type="evidence" value="ECO:0007669"/>
    <property type="project" value="TreeGrafter"/>
</dbReference>
<feature type="compositionally biased region" description="Low complexity" evidence="4">
    <location>
        <begin position="455"/>
        <end position="465"/>
    </location>
</feature>
<protein>
    <submittedName>
        <fullName evidence="7">tRNA pseudouridine(38/39) synthase</fullName>
    </submittedName>
</protein>
<keyword evidence="3" id="KW-0413">Isomerase</keyword>
<evidence type="ECO:0000256" key="4">
    <source>
        <dbReference type="SAM" id="MobiDB-lite"/>
    </source>
</evidence>
<dbReference type="GeneID" id="103355364"/>
<dbReference type="HAMAP" id="MF_00171">
    <property type="entry name" value="TruA"/>
    <property type="match status" value="1"/>
</dbReference>
<feature type="domain" description="Pseudouridine synthase I TruA alpha/beta" evidence="5">
    <location>
        <begin position="230"/>
        <end position="346"/>
    </location>
</feature>
<dbReference type="Gene3D" id="3.30.70.580">
    <property type="entry name" value="Pseudouridine synthase I, catalytic domain, N-terminal subdomain"/>
    <property type="match status" value="1"/>
</dbReference>
<feature type="compositionally biased region" description="Basic and acidic residues" evidence="4">
    <location>
        <begin position="466"/>
        <end position="476"/>
    </location>
</feature>